<evidence type="ECO:0000259" key="1">
    <source>
        <dbReference type="Pfam" id="PF02538"/>
    </source>
</evidence>
<evidence type="ECO:0000313" key="2">
    <source>
        <dbReference type="EMBL" id="MEE4024003.1"/>
    </source>
</evidence>
<keyword evidence="3" id="KW-1185">Reference proteome</keyword>
<reference evidence="2 3" key="1">
    <citation type="submission" date="2024-01" db="EMBL/GenBank/DDBJ databases">
        <title>Draft genome sequence of Gordonia sp. PKS22-38.</title>
        <authorList>
            <person name="Suphannarot A."/>
            <person name="Mingma R."/>
        </authorList>
    </citation>
    <scope>NUCLEOTIDE SEQUENCE [LARGE SCALE GENOMIC DNA]</scope>
    <source>
        <strain evidence="2 3">PKS22-38</strain>
    </source>
</reference>
<name>A0ABU7MUJ7_9ACTN</name>
<dbReference type="Proteomes" id="UP001335729">
    <property type="component" value="Unassembled WGS sequence"/>
</dbReference>
<dbReference type="InterPro" id="IPR003692">
    <property type="entry name" value="Hydantoinase_B"/>
</dbReference>
<comment type="caution">
    <text evidence="2">The sequence shown here is derived from an EMBL/GenBank/DDBJ whole genome shotgun (WGS) entry which is preliminary data.</text>
</comment>
<proteinExistence type="predicted"/>
<dbReference type="PANTHER" id="PTHR11365">
    <property type="entry name" value="5-OXOPROLINASE RELATED"/>
    <property type="match status" value="1"/>
</dbReference>
<dbReference type="PANTHER" id="PTHR11365:SF23">
    <property type="entry name" value="HYPOTHETICAL 5-OXOPROLINASE (EUROFUNG)-RELATED"/>
    <property type="match status" value="1"/>
</dbReference>
<dbReference type="RefSeq" id="WP_330505395.1">
    <property type="nucleotide sequence ID" value="NZ_JAZDUE010000010.1"/>
</dbReference>
<dbReference type="InterPro" id="IPR045079">
    <property type="entry name" value="Oxoprolinase-like"/>
</dbReference>
<evidence type="ECO:0000313" key="3">
    <source>
        <dbReference type="Proteomes" id="UP001335729"/>
    </source>
</evidence>
<feature type="domain" description="Hydantoinase B/oxoprolinase" evidence="1">
    <location>
        <begin position="13"/>
        <end position="534"/>
    </location>
</feature>
<protein>
    <submittedName>
        <fullName evidence="2">Hydantoinase B/oxoprolinase family protein</fullName>
    </submittedName>
</protein>
<gene>
    <name evidence="2" type="ORF">V1Y59_13025</name>
</gene>
<dbReference type="Pfam" id="PF02538">
    <property type="entry name" value="Hydantoinase_B"/>
    <property type="match status" value="1"/>
</dbReference>
<organism evidence="2 3">
    <name type="scientific">Gordonia prachuapensis</name>
    <dbReference type="NCBI Taxonomy" id="3115651"/>
    <lineage>
        <taxon>Bacteria</taxon>
        <taxon>Bacillati</taxon>
        <taxon>Actinomycetota</taxon>
        <taxon>Actinomycetes</taxon>
        <taxon>Mycobacteriales</taxon>
        <taxon>Gordoniaceae</taxon>
        <taxon>Gordonia</taxon>
    </lineage>
</organism>
<sequence length="559" mass="59784">MSPDASPTDYTPDELDIELFRHACSSVLDEIEVNITQTAYSPLIYEYKDYVVGLLDPDFALMAQSKLSLPGFLADLGPVVSDAIEIAGKHTLVPGDVLISNYAAVQGHHINNVVMMSPIFQDGEIVAYVAIRGHWADLGGLETGSMSWEARDIWQEGTQYRGLRIMRAGELVPENVATCLANTRLEEYVRGDMMAQLGGCTLGVSRWAERMASRWTREQIAALSAAQMAQSAALARARVAALPDGTYSATTRLDDAGAPGTDPLRYTVRIQIDGDRMVVDLTDIPDQVAAPINSHTPDSDARVAYKSLVVPDHPTDEGLFAALEVRTRPGSILTASKGAAMAHWNNGKATLVDLIIRAFGEGNPELAPAGTHGSQGAYIFSGKRADGSWWQSIDTIGGGWGGHVGGDGFSPLKTLNHGDNRSLSVEVVEASFPLTIDHVTYRPDSAGRGRHRGGWGVEKLITTTEDAFISTSIDRTVDPPWGAAGGETGAPGCVDIQFPGSDTWERHNKASLVHLPAGSRVRLRSAGGGGWGPPDERDPEALAADIRDGLVTESAGRKP</sequence>
<accession>A0ABU7MUJ7</accession>
<dbReference type="EMBL" id="JAZDUE010000010">
    <property type="protein sequence ID" value="MEE4024003.1"/>
    <property type="molecule type" value="Genomic_DNA"/>
</dbReference>